<reference evidence="2" key="1">
    <citation type="journal article" date="2019" name="Int. J. Syst. Evol. Microbiol.">
        <title>The Global Catalogue of Microorganisms (GCM) 10K type strain sequencing project: providing services to taxonomists for standard genome sequencing and annotation.</title>
        <authorList>
            <consortium name="The Broad Institute Genomics Platform"/>
            <consortium name="The Broad Institute Genome Sequencing Center for Infectious Disease"/>
            <person name="Wu L."/>
            <person name="Ma J."/>
        </authorList>
    </citation>
    <scope>NUCLEOTIDE SEQUENCE [LARGE SCALE GENOMIC DNA]</scope>
    <source>
        <strain evidence="2">KCTC 32465</strain>
    </source>
</reference>
<dbReference type="Proteomes" id="UP000634455">
    <property type="component" value="Unassembled WGS sequence"/>
</dbReference>
<accession>A0ABQ3CRW1</accession>
<dbReference type="InterPro" id="IPR021848">
    <property type="entry name" value="HODM_asu-like"/>
</dbReference>
<organism evidence="1 2">
    <name type="scientific">Paramylibacter ulvae</name>
    <dbReference type="NCBI Taxonomy" id="1651968"/>
    <lineage>
        <taxon>Bacteria</taxon>
        <taxon>Pseudomonadati</taxon>
        <taxon>Pseudomonadota</taxon>
        <taxon>Alphaproteobacteria</taxon>
        <taxon>Rhodobacterales</taxon>
        <taxon>Paracoccaceae</taxon>
        <taxon>Paramylibacter</taxon>
    </lineage>
</organism>
<dbReference type="Pfam" id="PF11927">
    <property type="entry name" value="HODM_asu-like"/>
    <property type="match status" value="1"/>
</dbReference>
<protein>
    <submittedName>
        <fullName evidence="1">NADH dehydrogenase</fullName>
    </submittedName>
</protein>
<evidence type="ECO:0000313" key="2">
    <source>
        <dbReference type="Proteomes" id="UP000634455"/>
    </source>
</evidence>
<name>A0ABQ3CRW1_9RHOB</name>
<sequence>MNPLDVVDWLIVDDAFDRQLAYADYLIGTKRDAVFAMQDGADDGAAELLELVIAALANHPDYRITDQSVARPDGVVVALDGDHPLIIARRLVQQDFCLMGKQGDEHVLEGATLCFPASWTLSEKIGQPMSRIHTPVPEFSADIARRVQRMFDTMRDGRALWRANWMVYADPDLHQPRLENAPHRPAPTGQGWMRVERQSLRLLPRSGMTVFGIHSIVVPMDALTKEQSETLTAP</sequence>
<proteinExistence type="predicted"/>
<evidence type="ECO:0000313" key="1">
    <source>
        <dbReference type="EMBL" id="GHA41135.1"/>
    </source>
</evidence>
<dbReference type="EMBL" id="BMZF01000001">
    <property type="protein sequence ID" value="GHA41135.1"/>
    <property type="molecule type" value="Genomic_DNA"/>
</dbReference>
<gene>
    <name evidence="1" type="ORF">GCM10008927_01790</name>
</gene>
<comment type="caution">
    <text evidence="1">The sequence shown here is derived from an EMBL/GenBank/DDBJ whole genome shotgun (WGS) entry which is preliminary data.</text>
</comment>
<keyword evidence="2" id="KW-1185">Reference proteome</keyword>